<evidence type="ECO:0000259" key="1">
    <source>
        <dbReference type="Pfam" id="PF13358"/>
    </source>
</evidence>
<dbReference type="InterPro" id="IPR012337">
    <property type="entry name" value="RNaseH-like_sf"/>
</dbReference>
<dbReference type="Proteomes" id="UP000054107">
    <property type="component" value="Unassembled WGS sequence"/>
</dbReference>
<dbReference type="Pfam" id="PF13358">
    <property type="entry name" value="DDE_3"/>
    <property type="match status" value="1"/>
</dbReference>
<dbReference type="EMBL" id="LN733169">
    <property type="protein sequence ID" value="CEP16519.1"/>
    <property type="molecule type" value="Genomic_DNA"/>
</dbReference>
<dbReference type="PANTHER" id="PTHR46564:SF1">
    <property type="entry name" value="TRANSPOSASE"/>
    <property type="match status" value="1"/>
</dbReference>
<evidence type="ECO:0000313" key="3">
    <source>
        <dbReference type="Proteomes" id="UP000054107"/>
    </source>
</evidence>
<dbReference type="InterPro" id="IPR036397">
    <property type="entry name" value="RNaseH_sf"/>
</dbReference>
<dbReference type="OrthoDB" id="2288291at2759"/>
<dbReference type="AlphaFoldDB" id="A0A0B7NNM8"/>
<organism evidence="2 3">
    <name type="scientific">Parasitella parasitica</name>
    <dbReference type="NCBI Taxonomy" id="35722"/>
    <lineage>
        <taxon>Eukaryota</taxon>
        <taxon>Fungi</taxon>
        <taxon>Fungi incertae sedis</taxon>
        <taxon>Mucoromycota</taxon>
        <taxon>Mucoromycotina</taxon>
        <taxon>Mucoromycetes</taxon>
        <taxon>Mucorales</taxon>
        <taxon>Mucorineae</taxon>
        <taxon>Mucoraceae</taxon>
        <taxon>Parasitella</taxon>
    </lineage>
</organism>
<dbReference type="Gene3D" id="3.30.420.10">
    <property type="entry name" value="Ribonuclease H-like superfamily/Ribonuclease H"/>
    <property type="match status" value="1"/>
</dbReference>
<dbReference type="PANTHER" id="PTHR46564">
    <property type="entry name" value="TRANSPOSASE"/>
    <property type="match status" value="1"/>
</dbReference>
<dbReference type="InterPro" id="IPR038717">
    <property type="entry name" value="Tc1-like_DDE_dom"/>
</dbReference>
<gene>
    <name evidence="2" type="primary">PARPA_10785.1 scaffold 41684</name>
</gene>
<dbReference type="SUPFAM" id="SSF53098">
    <property type="entry name" value="Ribonuclease H-like"/>
    <property type="match status" value="1"/>
</dbReference>
<feature type="domain" description="Tc1-like transposase DDE" evidence="1">
    <location>
        <begin position="186"/>
        <end position="260"/>
    </location>
</feature>
<dbReference type="GO" id="GO:0003676">
    <property type="term" value="F:nucleic acid binding"/>
    <property type="evidence" value="ECO:0007669"/>
    <property type="project" value="InterPro"/>
</dbReference>
<protein>
    <recommendedName>
        <fullName evidence="1">Tc1-like transposase DDE domain-containing protein</fullName>
    </recommendedName>
</protein>
<proteinExistence type="predicted"/>
<keyword evidence="3" id="KW-1185">Reference proteome</keyword>
<sequence length="287" mass="32805">MNNNFFYEDGQGRILEDQGNYRAFQSRFPAEGIEELDVQMEELAEELSQAETSGKKYNVYSDSPNPENLEARYKWTNEWAINLDMNYLDNWVFVDETGFNINMRGPFARSMKGTPAIVETPATRAITHTVLGAMTAKDFIALEVREPLKPKKIKITGGRNRKSPVGKKMPKGTVTGHYMRFIAKTLDEMDKFPEMKGFYIVTDNAPIHTSQDITTMIEARGYKAVYLPPYSPELNPIENFWLIVKGAVKRSKFQDTEDLKQAKVLAEKFFTTLQITLSATFNQEPLQ</sequence>
<evidence type="ECO:0000313" key="2">
    <source>
        <dbReference type="EMBL" id="CEP16519.1"/>
    </source>
</evidence>
<accession>A0A0B7NNM8</accession>
<name>A0A0B7NNM8_9FUNG</name>
<reference evidence="2 3" key="1">
    <citation type="submission" date="2014-09" db="EMBL/GenBank/DDBJ databases">
        <authorList>
            <person name="Ellenberger Sabrina"/>
        </authorList>
    </citation>
    <scope>NUCLEOTIDE SEQUENCE [LARGE SCALE GENOMIC DNA]</scope>
    <source>
        <strain evidence="2 3">CBS 412.66</strain>
    </source>
</reference>